<feature type="domain" description="Gfo/Idh/MocA-like oxidoreductase C-terminal" evidence="4">
    <location>
        <begin position="135"/>
        <end position="344"/>
    </location>
</feature>
<dbReference type="PANTHER" id="PTHR43708">
    <property type="entry name" value="CONSERVED EXPRESSED OXIDOREDUCTASE (EUROFUNG)"/>
    <property type="match status" value="1"/>
</dbReference>
<keyword evidence="2" id="KW-0560">Oxidoreductase</keyword>
<feature type="domain" description="Gfo/Idh/MocA-like oxidoreductase N-terminal" evidence="3">
    <location>
        <begin position="6"/>
        <end position="119"/>
    </location>
</feature>
<dbReference type="InterPro" id="IPR000683">
    <property type="entry name" value="Gfo/Idh/MocA-like_OxRdtase_N"/>
</dbReference>
<dbReference type="GO" id="GO:0000166">
    <property type="term" value="F:nucleotide binding"/>
    <property type="evidence" value="ECO:0007669"/>
    <property type="project" value="InterPro"/>
</dbReference>
<dbReference type="RefSeq" id="WP_109724059.1">
    <property type="nucleotide sequence ID" value="NZ_MSZV01000035.1"/>
</dbReference>
<dbReference type="EMBL" id="QGHC01000008">
    <property type="protein sequence ID" value="PWK85944.1"/>
    <property type="molecule type" value="Genomic_DNA"/>
</dbReference>
<dbReference type="InterPro" id="IPR004104">
    <property type="entry name" value="Gfo/Idh/MocA-like_OxRdtase_C"/>
</dbReference>
<reference evidence="5 6" key="1">
    <citation type="submission" date="2018-05" db="EMBL/GenBank/DDBJ databases">
        <title>Genomic Encyclopedia of Type Strains, Phase IV (KMG-IV): sequencing the most valuable type-strain genomes for metagenomic binning, comparative biology and taxonomic classification.</title>
        <authorList>
            <person name="Goeker M."/>
        </authorList>
    </citation>
    <scope>NUCLEOTIDE SEQUENCE [LARGE SCALE GENOMIC DNA]</scope>
    <source>
        <strain evidence="5 6">DSM 14263</strain>
    </source>
</reference>
<keyword evidence="6" id="KW-1185">Reference proteome</keyword>
<evidence type="ECO:0000259" key="4">
    <source>
        <dbReference type="Pfam" id="PF02894"/>
    </source>
</evidence>
<proteinExistence type="inferred from homology"/>
<accession>A0A316IFA4</accession>
<dbReference type="Gene3D" id="3.30.360.10">
    <property type="entry name" value="Dihydrodipicolinate Reductase, domain 2"/>
    <property type="match status" value="1"/>
</dbReference>
<organism evidence="5 6">
    <name type="scientific">Fulvimonas soli</name>
    <dbReference type="NCBI Taxonomy" id="155197"/>
    <lineage>
        <taxon>Bacteria</taxon>
        <taxon>Pseudomonadati</taxon>
        <taxon>Pseudomonadota</taxon>
        <taxon>Gammaproteobacteria</taxon>
        <taxon>Lysobacterales</taxon>
        <taxon>Rhodanobacteraceae</taxon>
        <taxon>Fulvimonas</taxon>
    </lineage>
</organism>
<dbReference type="OrthoDB" id="9774191at2"/>
<dbReference type="SUPFAM" id="SSF51735">
    <property type="entry name" value="NAD(P)-binding Rossmann-fold domains"/>
    <property type="match status" value="1"/>
</dbReference>
<comment type="caution">
    <text evidence="5">The sequence shown here is derived from an EMBL/GenBank/DDBJ whole genome shotgun (WGS) entry which is preliminary data.</text>
</comment>
<sequence>MTRVATGLIGYGTAGAVFHAPLIQAEPRLRLDAVASSRAERIGRELPGVRALPDAGALLADPAIELVVVATPNASHFPLAARALEAGKHVVVDKPLAVDAAQAQALIDLAARHGRLLSVFQNRRWDSGFLTLRRVLAEGRLGEVASYEARFDRFRPQIKPGWRERAEEPASGVLYDLGAHLVDQALLLFGRPEAVEADVFAQRAQAVVPDGFELRLHYGRRRVRLGASSLMAGPGPQLAVHGERGSFLREGLDGQEAALRAGRRPGMPGWGEEPAAHAARFVDAQGHGAPLSNERGSYESYYRGIAASLRDGAPPPVRAEEARDVLRVIEAALRSSAERRTVALAS</sequence>
<gene>
    <name evidence="5" type="ORF">C7456_108240</name>
</gene>
<dbReference type="Pfam" id="PF02894">
    <property type="entry name" value="GFO_IDH_MocA_C"/>
    <property type="match status" value="1"/>
</dbReference>
<protein>
    <submittedName>
        <fullName evidence="5">Scyllo-inositol 2-dehydrogenase (NADP+)</fullName>
    </submittedName>
</protein>
<comment type="similarity">
    <text evidence="1">Belongs to the Gfo/Idh/MocA family.</text>
</comment>
<evidence type="ECO:0000256" key="2">
    <source>
        <dbReference type="ARBA" id="ARBA00023002"/>
    </source>
</evidence>
<dbReference type="InterPro" id="IPR036291">
    <property type="entry name" value="NAD(P)-bd_dom_sf"/>
</dbReference>
<dbReference type="GO" id="GO:0016491">
    <property type="term" value="F:oxidoreductase activity"/>
    <property type="evidence" value="ECO:0007669"/>
    <property type="project" value="UniProtKB-KW"/>
</dbReference>
<dbReference type="AlphaFoldDB" id="A0A316IFA4"/>
<dbReference type="Pfam" id="PF01408">
    <property type="entry name" value="GFO_IDH_MocA"/>
    <property type="match status" value="1"/>
</dbReference>
<dbReference type="PANTHER" id="PTHR43708:SF5">
    <property type="entry name" value="CONSERVED EXPRESSED OXIDOREDUCTASE (EUROFUNG)-RELATED"/>
    <property type="match status" value="1"/>
</dbReference>
<dbReference type="InterPro" id="IPR051317">
    <property type="entry name" value="Gfo/Idh/MocA_oxidoreduct"/>
</dbReference>
<dbReference type="NCBIfam" id="NF008607">
    <property type="entry name" value="PRK11579.1"/>
    <property type="match status" value="1"/>
</dbReference>
<dbReference type="SUPFAM" id="SSF55347">
    <property type="entry name" value="Glyceraldehyde-3-phosphate dehydrogenase-like, C-terminal domain"/>
    <property type="match status" value="1"/>
</dbReference>
<name>A0A316IFA4_9GAMM</name>
<dbReference type="Proteomes" id="UP000245812">
    <property type="component" value="Unassembled WGS sequence"/>
</dbReference>
<dbReference type="Gene3D" id="3.40.50.720">
    <property type="entry name" value="NAD(P)-binding Rossmann-like Domain"/>
    <property type="match status" value="1"/>
</dbReference>
<evidence type="ECO:0000313" key="6">
    <source>
        <dbReference type="Proteomes" id="UP000245812"/>
    </source>
</evidence>
<evidence type="ECO:0000256" key="1">
    <source>
        <dbReference type="ARBA" id="ARBA00010928"/>
    </source>
</evidence>
<evidence type="ECO:0000313" key="5">
    <source>
        <dbReference type="EMBL" id="PWK85944.1"/>
    </source>
</evidence>
<evidence type="ECO:0000259" key="3">
    <source>
        <dbReference type="Pfam" id="PF01408"/>
    </source>
</evidence>